<dbReference type="FunFam" id="3.30.160.60:FF:000446">
    <property type="entry name" value="Zinc finger protein"/>
    <property type="match status" value="1"/>
</dbReference>
<dbReference type="Gene3D" id="3.30.160.60">
    <property type="entry name" value="Classic Zinc Finger"/>
    <property type="match status" value="3"/>
</dbReference>
<feature type="domain" description="C2H2-type" evidence="11">
    <location>
        <begin position="69"/>
        <end position="96"/>
    </location>
</feature>
<keyword evidence="4 10" id="KW-0863">Zinc-finger</keyword>
<keyword evidence="6" id="KW-0805">Transcription regulation</keyword>
<evidence type="ECO:0000256" key="7">
    <source>
        <dbReference type="ARBA" id="ARBA00023163"/>
    </source>
</evidence>
<organism evidence="12 13">
    <name type="scientific">Meloidogyne javanica</name>
    <name type="common">Root-knot nematode worm</name>
    <dbReference type="NCBI Taxonomy" id="6303"/>
    <lineage>
        <taxon>Eukaryota</taxon>
        <taxon>Metazoa</taxon>
        <taxon>Ecdysozoa</taxon>
        <taxon>Nematoda</taxon>
        <taxon>Chromadorea</taxon>
        <taxon>Rhabditida</taxon>
        <taxon>Tylenchina</taxon>
        <taxon>Tylenchomorpha</taxon>
        <taxon>Tylenchoidea</taxon>
        <taxon>Meloidogynidae</taxon>
        <taxon>Meloidogyninae</taxon>
        <taxon>Meloidogyne</taxon>
        <taxon>Meloidogyne incognita group</taxon>
    </lineage>
</organism>
<evidence type="ECO:0000256" key="10">
    <source>
        <dbReference type="PROSITE-ProRule" id="PRU00042"/>
    </source>
</evidence>
<keyword evidence="8" id="KW-0539">Nucleus</keyword>
<dbReference type="GO" id="GO:0000977">
    <property type="term" value="F:RNA polymerase II transcription regulatory region sequence-specific DNA binding"/>
    <property type="evidence" value="ECO:0007669"/>
    <property type="project" value="TreeGrafter"/>
</dbReference>
<dbReference type="AlphaFoldDB" id="A0A915LG80"/>
<evidence type="ECO:0000256" key="6">
    <source>
        <dbReference type="ARBA" id="ARBA00023015"/>
    </source>
</evidence>
<dbReference type="WBParaSite" id="scaffold10475_cov271.g14835">
    <property type="protein sequence ID" value="scaffold10475_cov271.g14835"/>
    <property type="gene ID" value="scaffold10475_cov271.g14835"/>
</dbReference>
<dbReference type="Proteomes" id="UP000887561">
    <property type="component" value="Unplaced"/>
</dbReference>
<dbReference type="PROSITE" id="PS50157">
    <property type="entry name" value="ZINC_FINGER_C2H2_2"/>
    <property type="match status" value="3"/>
</dbReference>
<keyword evidence="5" id="KW-0862">Zinc</keyword>
<evidence type="ECO:0000256" key="8">
    <source>
        <dbReference type="ARBA" id="ARBA00023242"/>
    </source>
</evidence>
<accession>A0A915LG80</accession>
<evidence type="ECO:0000259" key="11">
    <source>
        <dbReference type="PROSITE" id="PS50157"/>
    </source>
</evidence>
<evidence type="ECO:0000313" key="13">
    <source>
        <dbReference type="WBParaSite" id="scaffold10475_cov271.g14835"/>
    </source>
</evidence>
<dbReference type="InterPro" id="IPR050717">
    <property type="entry name" value="C2H2-ZF_Transcription_Reg"/>
</dbReference>
<dbReference type="Pfam" id="PF13912">
    <property type="entry name" value="zf-C2H2_6"/>
    <property type="match status" value="1"/>
</dbReference>
<keyword evidence="7" id="KW-0804">Transcription</keyword>
<comment type="similarity">
    <text evidence="9">Belongs to the Odd C2H2-type zinc-finger protein family.</text>
</comment>
<dbReference type="SMART" id="SM00355">
    <property type="entry name" value="ZnF_C2H2"/>
    <property type="match status" value="3"/>
</dbReference>
<dbReference type="FunFam" id="3.30.160.60:FF:000311">
    <property type="entry name" value="protein odd-skipped-related 2 isoform X1"/>
    <property type="match status" value="1"/>
</dbReference>
<dbReference type="GO" id="GO:0005634">
    <property type="term" value="C:nucleus"/>
    <property type="evidence" value="ECO:0007669"/>
    <property type="project" value="UniProtKB-SubCell"/>
</dbReference>
<comment type="subcellular location">
    <subcellularLocation>
        <location evidence="1">Nucleus</location>
    </subcellularLocation>
</comment>
<dbReference type="SUPFAM" id="SSF57667">
    <property type="entry name" value="beta-beta-alpha zinc fingers"/>
    <property type="match status" value="2"/>
</dbReference>
<evidence type="ECO:0000256" key="2">
    <source>
        <dbReference type="ARBA" id="ARBA00022723"/>
    </source>
</evidence>
<evidence type="ECO:0000313" key="12">
    <source>
        <dbReference type="Proteomes" id="UP000887561"/>
    </source>
</evidence>
<evidence type="ECO:0000256" key="3">
    <source>
        <dbReference type="ARBA" id="ARBA00022737"/>
    </source>
</evidence>
<evidence type="ECO:0000256" key="4">
    <source>
        <dbReference type="ARBA" id="ARBA00022771"/>
    </source>
</evidence>
<evidence type="ECO:0000256" key="9">
    <source>
        <dbReference type="ARBA" id="ARBA00038339"/>
    </source>
</evidence>
<evidence type="ECO:0000256" key="1">
    <source>
        <dbReference type="ARBA" id="ARBA00004123"/>
    </source>
</evidence>
<feature type="domain" description="C2H2-type" evidence="11">
    <location>
        <begin position="125"/>
        <end position="148"/>
    </location>
</feature>
<dbReference type="InterPro" id="IPR013087">
    <property type="entry name" value="Znf_C2H2_type"/>
</dbReference>
<dbReference type="GO" id="GO:0000981">
    <property type="term" value="F:DNA-binding transcription factor activity, RNA polymerase II-specific"/>
    <property type="evidence" value="ECO:0007669"/>
    <property type="project" value="TreeGrafter"/>
</dbReference>
<dbReference type="FunFam" id="3.30.160.60:FF:000090">
    <property type="entry name" value="Odd-skipped-related transciption factor 2"/>
    <property type="match status" value="1"/>
</dbReference>
<evidence type="ECO:0000256" key="5">
    <source>
        <dbReference type="ARBA" id="ARBA00022833"/>
    </source>
</evidence>
<reference evidence="13" key="1">
    <citation type="submission" date="2022-11" db="UniProtKB">
        <authorList>
            <consortium name="WormBaseParasite"/>
        </authorList>
    </citation>
    <scope>IDENTIFICATION</scope>
</reference>
<dbReference type="GO" id="GO:0000122">
    <property type="term" value="P:negative regulation of transcription by RNA polymerase II"/>
    <property type="evidence" value="ECO:0007669"/>
    <property type="project" value="UniProtKB-ARBA"/>
</dbReference>
<dbReference type="PROSITE" id="PS00028">
    <property type="entry name" value="ZINC_FINGER_C2H2_1"/>
    <property type="match status" value="3"/>
</dbReference>
<dbReference type="PANTHER" id="PTHR14196:SF0">
    <property type="entry name" value="PROTEIN BOWEL"/>
    <property type="match status" value="1"/>
</dbReference>
<keyword evidence="12" id="KW-1185">Reference proteome</keyword>
<dbReference type="Pfam" id="PF00096">
    <property type="entry name" value="zf-C2H2"/>
    <property type="match status" value="2"/>
</dbReference>
<sequence>MQQQRPIAESMVHQYLTPKMHENTNSISNSILKNETNVTKKFDFADISSCVGNDQKYSRVRSRRQRKQFICRYCGRQFTKSYNLLIHERIHTNERPFPCDECSKSFRRQDHLRDHKFTHAKEKPFKCSECSRGFCQQRTLLIHRQRDHGANVVLPPRKNASKLKILKEKVQ</sequence>
<dbReference type="InterPro" id="IPR036236">
    <property type="entry name" value="Znf_C2H2_sf"/>
</dbReference>
<dbReference type="PANTHER" id="PTHR14196">
    <property type="entry name" value="ODD-SKIPPED - RELATED"/>
    <property type="match status" value="1"/>
</dbReference>
<protein>
    <submittedName>
        <fullName evidence="13">C2H2-type domain-containing protein</fullName>
    </submittedName>
</protein>
<name>A0A915LG80_MELJA</name>
<keyword evidence="3" id="KW-0677">Repeat</keyword>
<dbReference type="GO" id="GO:0008270">
    <property type="term" value="F:zinc ion binding"/>
    <property type="evidence" value="ECO:0007669"/>
    <property type="project" value="UniProtKB-KW"/>
</dbReference>
<feature type="domain" description="C2H2-type" evidence="11">
    <location>
        <begin position="97"/>
        <end position="124"/>
    </location>
</feature>
<proteinExistence type="inferred from homology"/>
<keyword evidence="2" id="KW-0479">Metal-binding</keyword>